<dbReference type="AlphaFoldDB" id="A0A0L0FD19"/>
<protein>
    <submittedName>
        <fullName evidence="1">Uncharacterized protein</fullName>
    </submittedName>
</protein>
<dbReference type="EMBL" id="KQ244464">
    <property type="protein sequence ID" value="KNC74381.1"/>
    <property type="molecule type" value="Genomic_DNA"/>
</dbReference>
<feature type="non-terminal residue" evidence="1">
    <location>
        <position position="1"/>
    </location>
</feature>
<accession>A0A0L0FD19</accession>
<evidence type="ECO:0000313" key="1">
    <source>
        <dbReference type="EMBL" id="KNC74381.1"/>
    </source>
</evidence>
<sequence>NATAFRWAAITRTGQPLFVTHNNKAWMHDIGLRQWVCVCDSHSGVHKSSVFHRVALPQPAQGVDKVFAQGEAMSLTQIQKLVTAMDNPT</sequence>
<feature type="non-terminal residue" evidence="1">
    <location>
        <position position="89"/>
    </location>
</feature>
<dbReference type="GeneID" id="25913573"/>
<dbReference type="Proteomes" id="UP000054560">
    <property type="component" value="Unassembled WGS sequence"/>
</dbReference>
<evidence type="ECO:0000313" key="2">
    <source>
        <dbReference type="Proteomes" id="UP000054560"/>
    </source>
</evidence>
<reference evidence="1 2" key="1">
    <citation type="submission" date="2011-02" db="EMBL/GenBank/DDBJ databases">
        <title>The Genome Sequence of Sphaeroforma arctica JP610.</title>
        <authorList>
            <consortium name="The Broad Institute Genome Sequencing Platform"/>
            <person name="Russ C."/>
            <person name="Cuomo C."/>
            <person name="Young S.K."/>
            <person name="Zeng Q."/>
            <person name="Gargeya S."/>
            <person name="Alvarado L."/>
            <person name="Berlin A."/>
            <person name="Chapman S.B."/>
            <person name="Chen Z."/>
            <person name="Freedman E."/>
            <person name="Gellesch M."/>
            <person name="Goldberg J."/>
            <person name="Griggs A."/>
            <person name="Gujja S."/>
            <person name="Heilman E."/>
            <person name="Heiman D."/>
            <person name="Howarth C."/>
            <person name="Mehta T."/>
            <person name="Neiman D."/>
            <person name="Pearson M."/>
            <person name="Roberts A."/>
            <person name="Saif S."/>
            <person name="Shea T."/>
            <person name="Shenoy N."/>
            <person name="Sisk P."/>
            <person name="Stolte C."/>
            <person name="Sykes S."/>
            <person name="White J."/>
            <person name="Yandava C."/>
            <person name="Burger G."/>
            <person name="Gray M.W."/>
            <person name="Holland P.W.H."/>
            <person name="King N."/>
            <person name="Lang F.B.F."/>
            <person name="Roger A.J."/>
            <person name="Ruiz-Trillo I."/>
            <person name="Haas B."/>
            <person name="Nusbaum C."/>
            <person name="Birren B."/>
        </authorList>
    </citation>
    <scope>NUCLEOTIDE SEQUENCE [LARGE SCALE GENOMIC DNA]</scope>
    <source>
        <strain evidence="1 2">JP610</strain>
    </source>
</reference>
<organism evidence="1 2">
    <name type="scientific">Sphaeroforma arctica JP610</name>
    <dbReference type="NCBI Taxonomy" id="667725"/>
    <lineage>
        <taxon>Eukaryota</taxon>
        <taxon>Ichthyosporea</taxon>
        <taxon>Ichthyophonida</taxon>
        <taxon>Sphaeroforma</taxon>
    </lineage>
</organism>
<proteinExistence type="predicted"/>
<keyword evidence="2" id="KW-1185">Reference proteome</keyword>
<gene>
    <name evidence="1" type="ORF">SARC_13069</name>
</gene>
<dbReference type="RefSeq" id="XP_014148283.1">
    <property type="nucleotide sequence ID" value="XM_014292808.1"/>
</dbReference>
<name>A0A0L0FD19_9EUKA</name>